<name>A0A1L6MVT2_9BACT</name>
<gene>
    <name evidence="1" type="ORF">BCY86_02245</name>
</gene>
<dbReference type="EMBL" id="CP016908">
    <property type="protein sequence ID" value="APR99626.1"/>
    <property type="molecule type" value="Genomic_DNA"/>
</dbReference>
<evidence type="ECO:0000313" key="1">
    <source>
        <dbReference type="EMBL" id="APR99626.1"/>
    </source>
</evidence>
<sequence length="115" mass="12518">MTLDSVRECTAVFGPLPARFAYLLDGEDKGLYPIPAALIGYTVDAVTGRLTPITGLSMKVKQWPTRLVDALNSQFLYANTLPGGTIHAYRVHPTTELLTEIQGPPYSICSAYMAL</sequence>
<dbReference type="Proteomes" id="UP000185544">
    <property type="component" value="Chromosome"/>
</dbReference>
<organism evidence="1 2">
    <name type="scientific">Pajaroellobacter abortibovis</name>
    <dbReference type="NCBI Taxonomy" id="1882918"/>
    <lineage>
        <taxon>Bacteria</taxon>
        <taxon>Pseudomonadati</taxon>
        <taxon>Myxococcota</taxon>
        <taxon>Polyangia</taxon>
        <taxon>Polyangiales</taxon>
        <taxon>Polyangiaceae</taxon>
    </lineage>
</organism>
<dbReference type="RefSeq" id="WP_075276274.1">
    <property type="nucleotide sequence ID" value="NZ_CP016908.1"/>
</dbReference>
<dbReference type="KEGG" id="pabo:BCY86_02245"/>
<dbReference type="AlphaFoldDB" id="A0A1L6MVT2"/>
<keyword evidence="2" id="KW-1185">Reference proteome</keyword>
<reference evidence="1 2" key="1">
    <citation type="submission" date="2016-08" db="EMBL/GenBank/DDBJ databases">
        <title>Identification and validation of antigenic proteins from Pajaroellobacter abortibovis using de-novo genome sequence assembly and reverse vaccinology.</title>
        <authorList>
            <person name="Welly B.T."/>
            <person name="Miller M.R."/>
            <person name="Stott J.L."/>
            <person name="Blanchard M.T."/>
            <person name="Islas-Trejo A.D."/>
            <person name="O'Rourke S.M."/>
            <person name="Young A.E."/>
            <person name="Medrano J.F."/>
            <person name="Van Eenennaam A.L."/>
        </authorList>
    </citation>
    <scope>NUCLEOTIDE SEQUENCE [LARGE SCALE GENOMIC DNA]</scope>
    <source>
        <strain evidence="1 2">BTF92-0548A/99-0131</strain>
    </source>
</reference>
<proteinExistence type="predicted"/>
<protein>
    <submittedName>
        <fullName evidence="1">Uncharacterized protein</fullName>
    </submittedName>
</protein>
<accession>A0A1L6MVT2</accession>
<evidence type="ECO:0000313" key="2">
    <source>
        <dbReference type="Proteomes" id="UP000185544"/>
    </source>
</evidence>